<reference evidence="2" key="1">
    <citation type="submission" date="2020-05" db="EMBL/GenBank/DDBJ databases">
        <title>Phylogenomic resolution of chytrid fungi.</title>
        <authorList>
            <person name="Stajich J.E."/>
            <person name="Amses K."/>
            <person name="Simmons R."/>
            <person name="Seto K."/>
            <person name="Myers J."/>
            <person name="Bonds A."/>
            <person name="Quandt C.A."/>
            <person name="Barry K."/>
            <person name="Liu P."/>
            <person name="Grigoriev I."/>
            <person name="Longcore J.E."/>
            <person name="James T.Y."/>
        </authorList>
    </citation>
    <scope>NUCLEOTIDE SEQUENCE</scope>
    <source>
        <strain evidence="2">JEL0513</strain>
    </source>
</reference>
<dbReference type="EMBL" id="JADGJH010001503">
    <property type="protein sequence ID" value="KAJ3112819.1"/>
    <property type="molecule type" value="Genomic_DNA"/>
</dbReference>
<evidence type="ECO:0000256" key="1">
    <source>
        <dbReference type="SAM" id="Coils"/>
    </source>
</evidence>
<keyword evidence="1" id="KW-0175">Coiled coil</keyword>
<dbReference type="Proteomes" id="UP001211907">
    <property type="component" value="Unassembled WGS sequence"/>
</dbReference>
<dbReference type="AlphaFoldDB" id="A0AAD5XFL1"/>
<accession>A0AAD5XFL1</accession>
<comment type="caution">
    <text evidence="2">The sequence shown here is derived from an EMBL/GenBank/DDBJ whole genome shotgun (WGS) entry which is preliminary data.</text>
</comment>
<evidence type="ECO:0000313" key="3">
    <source>
        <dbReference type="Proteomes" id="UP001211907"/>
    </source>
</evidence>
<name>A0AAD5XFL1_9FUNG</name>
<keyword evidence="3" id="KW-1185">Reference proteome</keyword>
<evidence type="ECO:0000313" key="2">
    <source>
        <dbReference type="EMBL" id="KAJ3112819.1"/>
    </source>
</evidence>
<organism evidence="2 3">
    <name type="scientific">Physocladia obscura</name>
    <dbReference type="NCBI Taxonomy" id="109957"/>
    <lineage>
        <taxon>Eukaryota</taxon>
        <taxon>Fungi</taxon>
        <taxon>Fungi incertae sedis</taxon>
        <taxon>Chytridiomycota</taxon>
        <taxon>Chytridiomycota incertae sedis</taxon>
        <taxon>Chytridiomycetes</taxon>
        <taxon>Chytridiales</taxon>
        <taxon>Chytriomycetaceae</taxon>
        <taxon>Physocladia</taxon>
    </lineage>
</organism>
<proteinExistence type="predicted"/>
<protein>
    <submittedName>
        <fullName evidence="2">Uncharacterized protein</fullName>
    </submittedName>
</protein>
<feature type="coiled-coil region" evidence="1">
    <location>
        <begin position="168"/>
        <end position="236"/>
    </location>
</feature>
<gene>
    <name evidence="2" type="ORF">HK100_002210</name>
</gene>
<sequence>MKEFLKSLEQEAFLAAQEAAVSTSAPVLKSSPTKKLSANISLQAKHKILQPLDDFENFSIPSSRIAEQISDERPTTIKIRKIKLKEIPVDGDVCNKTTDTCIATSSNSTIETYTQNQTANTKIQVVSTVNAPSAAIANLKTSRKSRPATLLKPIKSLQKPSTLDNMIKRQKEREERKATVEARRKEREEQIRAEKEAMEHAKRLLDEAEKKKFLEAKAEERRIAKMEEETKIAEKAKLVENIRKASNHAKKQAMKTFGMRPWKILIVCCRQDELIADQFRGKWNVCGFLMTWQRKLNEKRKAIELYADSLANKKLVLKIWNFLCLKYDFVNTRTINAENLYHRNLKIGIFSDWRNTLKFAILGRLQREREKELKADLLAKKLVPRRFISRWKENVTNIKQERWREWRRQQLRDRIKEILVCSSFDEKLKIEYAPSAAVGRRWDPDI</sequence>